<accession>A0A8T8SEE7</accession>
<dbReference type="GO" id="GO:0000160">
    <property type="term" value="P:phosphorelay signal transduction system"/>
    <property type="evidence" value="ECO:0007669"/>
    <property type="project" value="InterPro"/>
</dbReference>
<evidence type="ECO:0000259" key="2">
    <source>
        <dbReference type="PROSITE" id="PS50110"/>
    </source>
</evidence>
<name>A0A8T8SEE7_9BASI</name>
<comment type="caution">
    <text evidence="3">The sequence shown here is derived from an EMBL/GenBank/DDBJ whole genome shotgun (WGS) entry which is preliminary data.</text>
</comment>
<protein>
    <recommendedName>
        <fullName evidence="2">Response regulatory domain-containing protein</fullName>
    </recommendedName>
</protein>
<reference evidence="3" key="1">
    <citation type="submission" date="2016-04" db="EMBL/GenBank/DDBJ databases">
        <authorList>
            <person name="Nguyen H.D."/>
            <person name="Kesanakurti P."/>
            <person name="Cullis J."/>
            <person name="Levesque C.A."/>
            <person name="Hambleton S."/>
        </authorList>
    </citation>
    <scope>NUCLEOTIDE SEQUENCE</scope>
    <source>
        <strain evidence="3">DAOMC 238032</strain>
    </source>
</reference>
<dbReference type="InterPro" id="IPR011006">
    <property type="entry name" value="CheY-like_superfamily"/>
</dbReference>
<reference evidence="3" key="2">
    <citation type="journal article" date="2019" name="IMA Fungus">
        <title>Genome sequencing and comparison of five Tilletia species to identify candidate genes for the detection of regulated species infecting wheat.</title>
        <authorList>
            <person name="Nguyen H.D.T."/>
            <person name="Sultana T."/>
            <person name="Kesanakurti P."/>
            <person name="Hambleton S."/>
        </authorList>
    </citation>
    <scope>NUCLEOTIDE SEQUENCE</scope>
    <source>
        <strain evidence="3">DAOMC 238032</strain>
    </source>
</reference>
<dbReference type="PROSITE" id="PS50110">
    <property type="entry name" value="RESPONSE_REGULATORY"/>
    <property type="match status" value="1"/>
</dbReference>
<comment type="caution">
    <text evidence="1">Lacks conserved residue(s) required for the propagation of feature annotation.</text>
</comment>
<feature type="domain" description="Response regulatory" evidence="2">
    <location>
        <begin position="39"/>
        <end position="157"/>
    </location>
</feature>
<dbReference type="Proteomes" id="UP000077671">
    <property type="component" value="Unassembled WGS sequence"/>
</dbReference>
<evidence type="ECO:0000313" key="4">
    <source>
        <dbReference type="Proteomes" id="UP000077671"/>
    </source>
</evidence>
<dbReference type="Gene3D" id="3.40.50.2300">
    <property type="match status" value="1"/>
</dbReference>
<dbReference type="AlphaFoldDB" id="A0A8T8SEE7"/>
<dbReference type="EMBL" id="LWDD02003026">
    <property type="protein sequence ID" value="KAE8238247.1"/>
    <property type="molecule type" value="Genomic_DNA"/>
</dbReference>
<dbReference type="InterPro" id="IPR001789">
    <property type="entry name" value="Sig_transdc_resp-reg_receiver"/>
</dbReference>
<dbReference type="SUPFAM" id="SSF52172">
    <property type="entry name" value="CheY-like"/>
    <property type="match status" value="1"/>
</dbReference>
<feature type="non-terminal residue" evidence="3">
    <location>
        <position position="197"/>
    </location>
</feature>
<proteinExistence type="predicted"/>
<sequence>MNAIDYDIGETNGGYRDASQTVIAGEVEALRPLPRISIHAFCVSDTVHRTMEQCAVDRRMARVSMRVTHGNIAAAANMFASTPTPNLIILETEAAPRELLTELAPLAEVCDPSSRVIIVGRHNDIGLYRELIRSGISEYIVAPFSMADMMGAISSIFVDPEAEPLGRSIAFIGAKGGVGSSTIAHNCAFGIASLFST</sequence>
<organism evidence="3 4">
    <name type="scientific">Tilletia caries</name>
    <name type="common">wheat bunt fungus</name>
    <dbReference type="NCBI Taxonomy" id="13290"/>
    <lineage>
        <taxon>Eukaryota</taxon>
        <taxon>Fungi</taxon>
        <taxon>Dikarya</taxon>
        <taxon>Basidiomycota</taxon>
        <taxon>Ustilaginomycotina</taxon>
        <taxon>Exobasidiomycetes</taxon>
        <taxon>Tilletiales</taxon>
        <taxon>Tilletiaceae</taxon>
        <taxon>Tilletia</taxon>
    </lineage>
</organism>
<gene>
    <name evidence="3" type="ORF">A4X03_0g8889</name>
</gene>
<evidence type="ECO:0000313" key="3">
    <source>
        <dbReference type="EMBL" id="KAE8238247.1"/>
    </source>
</evidence>
<evidence type="ECO:0000256" key="1">
    <source>
        <dbReference type="PROSITE-ProRule" id="PRU00169"/>
    </source>
</evidence>